<organism evidence="3 4">
    <name type="scientific">Vitis vinifera</name>
    <name type="common">Grape</name>
    <dbReference type="NCBI Taxonomy" id="29760"/>
    <lineage>
        <taxon>Eukaryota</taxon>
        <taxon>Viridiplantae</taxon>
        <taxon>Streptophyta</taxon>
        <taxon>Embryophyta</taxon>
        <taxon>Tracheophyta</taxon>
        <taxon>Spermatophyta</taxon>
        <taxon>Magnoliopsida</taxon>
        <taxon>eudicotyledons</taxon>
        <taxon>Gunneridae</taxon>
        <taxon>Pentapetalae</taxon>
        <taxon>rosids</taxon>
        <taxon>Vitales</taxon>
        <taxon>Vitaceae</taxon>
        <taxon>Viteae</taxon>
        <taxon>Vitis</taxon>
    </lineage>
</organism>
<evidence type="ECO:0000313" key="3">
    <source>
        <dbReference type="EMBL" id="RVW26447.1"/>
    </source>
</evidence>
<dbReference type="Pfam" id="PF00078">
    <property type="entry name" value="RVT_1"/>
    <property type="match status" value="1"/>
</dbReference>
<dbReference type="Proteomes" id="UP000288805">
    <property type="component" value="Unassembled WGS sequence"/>
</dbReference>
<dbReference type="InterPro" id="IPR043502">
    <property type="entry name" value="DNA/RNA_pol_sf"/>
</dbReference>
<dbReference type="SUPFAM" id="SSF56219">
    <property type="entry name" value="DNase I-like"/>
    <property type="match status" value="1"/>
</dbReference>
<dbReference type="InterPro" id="IPR000477">
    <property type="entry name" value="RT_dom"/>
</dbReference>
<feature type="region of interest" description="Disordered" evidence="1">
    <location>
        <begin position="343"/>
        <end position="363"/>
    </location>
</feature>
<dbReference type="PANTHER" id="PTHR46890">
    <property type="entry name" value="NON-LTR RETROLELEMENT REVERSE TRANSCRIPTASE-LIKE PROTEIN-RELATED"/>
    <property type="match status" value="1"/>
</dbReference>
<name>A0A438CTC7_VITVI</name>
<dbReference type="CDD" id="cd01650">
    <property type="entry name" value="RT_nLTR_like"/>
    <property type="match status" value="1"/>
</dbReference>
<dbReference type="SUPFAM" id="SSF56672">
    <property type="entry name" value="DNA/RNA polymerases"/>
    <property type="match status" value="1"/>
</dbReference>
<dbReference type="InterPro" id="IPR052343">
    <property type="entry name" value="Retrotransposon-Effector_Assoc"/>
</dbReference>
<evidence type="ECO:0000313" key="4">
    <source>
        <dbReference type="Proteomes" id="UP000288805"/>
    </source>
</evidence>
<dbReference type="EMBL" id="QGNW01002010">
    <property type="protein sequence ID" value="RVW26447.1"/>
    <property type="molecule type" value="Genomic_DNA"/>
</dbReference>
<accession>A0A438CTC7</accession>
<evidence type="ECO:0000259" key="2">
    <source>
        <dbReference type="Pfam" id="PF00078"/>
    </source>
</evidence>
<feature type="domain" description="Reverse transcriptase" evidence="2">
    <location>
        <begin position="748"/>
        <end position="869"/>
    </location>
</feature>
<dbReference type="PANTHER" id="PTHR46890:SF50">
    <property type="entry name" value="RNA-DIRECTED DNA POLYMERASE, EUKARYOTA, REVERSE TRANSCRIPTASE ZINC-BINDING DOMAIN PROTEIN-RELATED"/>
    <property type="match status" value="1"/>
</dbReference>
<protein>
    <submittedName>
        <fullName evidence="3">Putative mitochondrial protein</fullName>
    </submittedName>
</protein>
<gene>
    <name evidence="3" type="primary">AtMg01250_36</name>
    <name evidence="3" type="ORF">CK203_086152</name>
</gene>
<dbReference type="InterPro" id="IPR036691">
    <property type="entry name" value="Endo/exonu/phosph_ase_sf"/>
</dbReference>
<dbReference type="Gene3D" id="3.60.10.10">
    <property type="entry name" value="Endonuclease/exonuclease/phosphatase"/>
    <property type="match status" value="1"/>
</dbReference>
<evidence type="ECO:0000256" key="1">
    <source>
        <dbReference type="SAM" id="MobiDB-lite"/>
    </source>
</evidence>
<dbReference type="AlphaFoldDB" id="A0A438CTC7"/>
<comment type="caution">
    <text evidence="3">The sequence shown here is derived from an EMBL/GenBank/DDBJ whole genome shotgun (WGS) entry which is preliminary data.</text>
</comment>
<sequence>MLEGEKKNEAWVRIVGLPISLWDRDTLRKVGEKCGGFLAIDSQTERLEELQWARILVKLTGKEIPSMVEIRVEGVCYSLTLWWEVRPIMRVLPVARGKNNGVEGEVEGDVSARAGKRVLEEVDNARIETHLQSADGTRGQTGGPGLLWARFQGLVGSLVGDQEGLQGEPIKFGLIGAFRSSDLGFGLVGLDPVSFPKAGSYPIGPSSLEGSRRLKALETIGSHGPARMDDCRGPPQSLVGCSGVALPLVWAGPSHLRDPDAESFPFWEKDGRRKQIEEERYSVERSRTDNSLIEEASRDDRVTHQREIPLCMLLTPGPLEEENGWEEDSWEESDLAKFGHDQESKGGFVLSPRDQNSGNDKGAGEKLGHWLRNVEDGLVWMFIEREWMWEEIGAIRGIWDDPWCLGGDFNVILSQRERSNQGRLTSAMRRNNQAWARLDRFLVTQNWLDHFNEVVQSRLPRPTSYHFPILLMGGGLRRGPSLFRFENMWLKADGFTDLLRGWWQGVEEVFGRLEANKNSALQQVEFWDGVESERSLSEGETELKKEAKDSFKKWVLMEETHWRQLSRKLWIKEGDRNTGFFHRMTNAHRRNNSLDRIKINGVWMTEDQEVREGIVNAFQHLLLEEPGWRADIEGLHLNRLNSREAEVLEMPFTEEEIYATLMDMNGDKARGSNGFTVAFWQSSWELKEGAEDLGDFWPISLLGSLYKLLAKVLANRLKKVLDKVVFGDQNAFVRGKQILDASLIANEWIWWCISTAKFSVMINGVPASFFSNSKGLRQGDPLSPYLFVLGMEVLSNPIRRAVDGGFLSGCRIRGRGEEEMIVSHLLFADDIIIFCEARKEQLSALSWILAWFEASSGLRINLDKNVLISIGEVEEIEEMAVELGCKVGLLPTVYLGLPLGAHHKAISIWDGVEERMRRRLAQWKRQYISKGGCITLIKSTLASLPIYNISLFRMPKSVANKLENYKETFFGEGKAWRGKST</sequence>
<proteinExistence type="predicted"/>
<reference evidence="3 4" key="1">
    <citation type="journal article" date="2018" name="PLoS Genet.">
        <title>Population sequencing reveals clonal diversity and ancestral inbreeding in the grapevine cultivar Chardonnay.</title>
        <authorList>
            <person name="Roach M.J."/>
            <person name="Johnson D.L."/>
            <person name="Bohlmann J."/>
            <person name="van Vuuren H.J."/>
            <person name="Jones S.J."/>
            <person name="Pretorius I.S."/>
            <person name="Schmidt S.A."/>
            <person name="Borneman A.R."/>
        </authorList>
    </citation>
    <scope>NUCLEOTIDE SEQUENCE [LARGE SCALE GENOMIC DNA]</scope>
    <source>
        <strain evidence="4">cv. Chardonnay</strain>
        <tissue evidence="3">Leaf</tissue>
    </source>
</reference>